<evidence type="ECO:0008006" key="4">
    <source>
        <dbReference type="Google" id="ProtNLM"/>
    </source>
</evidence>
<feature type="chain" id="PRO_5016620718" description="Lipoprotein" evidence="1">
    <location>
        <begin position="24"/>
        <end position="285"/>
    </location>
</feature>
<sequence length="285" mass="31396">MKSRWIATPVVALLLIVGSLTQSCDNDSEEATPTPPEPAINLTSTSLGNVMTDETGRTLYFFSNDYDSTGASTCTGGCLTNWPVFYRATPKLAAGLTATDFGTLTRADGAKQTTYKGWPLYYFKDDAKSGDVKGENVSNAWFVAKPTYSIMIASAQLVGHNGKSYTSDYKEGTGKTIYFTDGMGRTLYGFRNDKNMKNNFTKSDFSNNAVWPLYEETLKEVPSTIDKTLFGSITVFGRQQLTFKGWPLYYFQQDNGKRGLNKGISFPQPGVWPIINKDTPVAPVP</sequence>
<keyword evidence="3" id="KW-1185">Reference proteome</keyword>
<keyword evidence="1" id="KW-0732">Signal</keyword>
<evidence type="ECO:0000313" key="3">
    <source>
        <dbReference type="Proteomes" id="UP000253383"/>
    </source>
</evidence>
<reference evidence="2 3" key="1">
    <citation type="submission" date="2018-07" db="EMBL/GenBank/DDBJ databases">
        <title>Genome analysis of Larkinella rosea.</title>
        <authorList>
            <person name="Zhou Z."/>
            <person name="Wang G."/>
        </authorList>
    </citation>
    <scope>NUCLEOTIDE SEQUENCE [LARGE SCALE GENOMIC DNA]</scope>
    <source>
        <strain evidence="3">zzj9</strain>
    </source>
</reference>
<dbReference type="RefSeq" id="WP_114410019.1">
    <property type="nucleotide sequence ID" value="NZ_QOWE01000039.1"/>
</dbReference>
<dbReference type="PANTHER" id="PTHR39335:SF1">
    <property type="entry name" value="BLL4220 PROTEIN"/>
    <property type="match status" value="1"/>
</dbReference>
<protein>
    <recommendedName>
        <fullName evidence="4">Lipoprotein</fullName>
    </recommendedName>
</protein>
<proteinExistence type="predicted"/>
<name>A0A368JEF1_9BACT</name>
<dbReference type="Pfam" id="PF03640">
    <property type="entry name" value="Lipoprotein_15"/>
    <property type="match status" value="2"/>
</dbReference>
<dbReference type="GO" id="GO:0043448">
    <property type="term" value="P:alkane catabolic process"/>
    <property type="evidence" value="ECO:0007669"/>
    <property type="project" value="TreeGrafter"/>
</dbReference>
<evidence type="ECO:0000313" key="2">
    <source>
        <dbReference type="EMBL" id="RCR65625.1"/>
    </source>
</evidence>
<comment type="caution">
    <text evidence="2">The sequence shown here is derived from an EMBL/GenBank/DDBJ whole genome shotgun (WGS) entry which is preliminary data.</text>
</comment>
<evidence type="ECO:0000256" key="1">
    <source>
        <dbReference type="SAM" id="SignalP"/>
    </source>
</evidence>
<gene>
    <name evidence="2" type="ORF">DUE52_30985</name>
</gene>
<dbReference type="OrthoDB" id="597632at2"/>
<dbReference type="InterPro" id="IPR005297">
    <property type="entry name" value="Lipoprotein_repeat"/>
</dbReference>
<accession>A0A368JEF1</accession>
<dbReference type="PANTHER" id="PTHR39335">
    <property type="entry name" value="BLL4220 PROTEIN"/>
    <property type="match status" value="1"/>
</dbReference>
<dbReference type="EMBL" id="QOWE01000039">
    <property type="protein sequence ID" value="RCR65625.1"/>
    <property type="molecule type" value="Genomic_DNA"/>
</dbReference>
<organism evidence="2 3">
    <name type="scientific">Larkinella punicea</name>
    <dbReference type="NCBI Taxonomy" id="2315727"/>
    <lineage>
        <taxon>Bacteria</taxon>
        <taxon>Pseudomonadati</taxon>
        <taxon>Bacteroidota</taxon>
        <taxon>Cytophagia</taxon>
        <taxon>Cytophagales</taxon>
        <taxon>Spirosomataceae</taxon>
        <taxon>Larkinella</taxon>
    </lineage>
</organism>
<dbReference type="AlphaFoldDB" id="A0A368JEF1"/>
<dbReference type="Proteomes" id="UP000253383">
    <property type="component" value="Unassembled WGS sequence"/>
</dbReference>
<dbReference type="PROSITE" id="PS51257">
    <property type="entry name" value="PROKAR_LIPOPROTEIN"/>
    <property type="match status" value="1"/>
</dbReference>
<feature type="signal peptide" evidence="1">
    <location>
        <begin position="1"/>
        <end position="23"/>
    </location>
</feature>